<protein>
    <submittedName>
        <fullName evidence="3">Transcriptional factor</fullName>
    </submittedName>
</protein>
<dbReference type="EMBL" id="FPHJ01000049">
    <property type="protein sequence ID" value="SFV65740.1"/>
    <property type="molecule type" value="Genomic_DNA"/>
</dbReference>
<reference evidence="3" key="1">
    <citation type="submission" date="2016-10" db="EMBL/GenBank/DDBJ databases">
        <authorList>
            <person name="de Groot N.N."/>
        </authorList>
    </citation>
    <scope>NUCLEOTIDE SEQUENCE</scope>
</reference>
<dbReference type="PROSITE" id="PS52050">
    <property type="entry name" value="WYL"/>
    <property type="match status" value="1"/>
</dbReference>
<evidence type="ECO:0000259" key="2">
    <source>
        <dbReference type="Pfam" id="PF25583"/>
    </source>
</evidence>
<sequence length="330" mass="38600">MSKKVTYKDFQILKAIPAKGKVSTTHILETINKQGFELNKRTVQRDLNNLSEFFAIASDGNKDVAGWYWREDAQKLELPVMSPDVALTFKMTQNYLTQFMPPNVLAQLQPYLKQANTILNSLDNSLNNWQDKINTTSRVLPLIPPKIKSEHIEIIYQSLLKEKQLKTIYRPIKQKKKEYIMHPLGVVIVDQILYLVATLWDYEDVLQFPLHRFIDIEELAENSKKIKDFNLNNYIKQGNFLFPDKQETSIDLVLIVNQYLAQYLAESKLATNQKITKIKDDNFKITATVQLSQQLKWWLLSQGDDIEVLKPKKLRDYIKKVIINSYKKYE</sequence>
<organism evidence="3">
    <name type="scientific">hydrothermal vent metagenome</name>
    <dbReference type="NCBI Taxonomy" id="652676"/>
    <lineage>
        <taxon>unclassified sequences</taxon>
        <taxon>metagenomes</taxon>
        <taxon>ecological metagenomes</taxon>
    </lineage>
</organism>
<dbReference type="InterPro" id="IPR026881">
    <property type="entry name" value="WYL_dom"/>
</dbReference>
<name>A0A1W1CIN1_9ZZZZ</name>
<dbReference type="Pfam" id="PF25583">
    <property type="entry name" value="WCX"/>
    <property type="match status" value="1"/>
</dbReference>
<dbReference type="InterPro" id="IPR057727">
    <property type="entry name" value="WCX_dom"/>
</dbReference>
<dbReference type="PANTHER" id="PTHR34580">
    <property type="match status" value="1"/>
</dbReference>
<evidence type="ECO:0000313" key="3">
    <source>
        <dbReference type="EMBL" id="SFV65740.1"/>
    </source>
</evidence>
<accession>A0A1W1CIN1</accession>
<feature type="domain" description="WCX" evidence="2">
    <location>
        <begin position="250"/>
        <end position="320"/>
    </location>
</feature>
<feature type="domain" description="WYL" evidence="1">
    <location>
        <begin position="150"/>
        <end position="217"/>
    </location>
</feature>
<dbReference type="Pfam" id="PF13280">
    <property type="entry name" value="WYL"/>
    <property type="match status" value="1"/>
</dbReference>
<dbReference type="InterPro" id="IPR051534">
    <property type="entry name" value="CBASS_pafABC_assoc_protein"/>
</dbReference>
<proteinExistence type="predicted"/>
<dbReference type="PANTHER" id="PTHR34580:SF1">
    <property type="entry name" value="PROTEIN PAFC"/>
    <property type="match status" value="1"/>
</dbReference>
<gene>
    <name evidence="3" type="ORF">MNB_SUP05-5-565</name>
</gene>
<dbReference type="AlphaFoldDB" id="A0A1W1CIN1"/>
<evidence type="ECO:0000259" key="1">
    <source>
        <dbReference type="Pfam" id="PF13280"/>
    </source>
</evidence>